<accession>A0AAW0TR38</accession>
<comment type="caution">
    <text evidence="1">The sequence shown here is derived from an EMBL/GenBank/DDBJ whole genome shotgun (WGS) entry which is preliminary data.</text>
</comment>
<evidence type="ECO:0000313" key="2">
    <source>
        <dbReference type="Proteomes" id="UP001487740"/>
    </source>
</evidence>
<name>A0AAW0TR38_SCYPA</name>
<dbReference type="EMBL" id="JARAKH010000027">
    <property type="protein sequence ID" value="KAK8389633.1"/>
    <property type="molecule type" value="Genomic_DNA"/>
</dbReference>
<protein>
    <submittedName>
        <fullName evidence="1">Uncharacterized protein</fullName>
    </submittedName>
</protein>
<proteinExistence type="predicted"/>
<keyword evidence="2" id="KW-1185">Reference proteome</keyword>
<organism evidence="1 2">
    <name type="scientific">Scylla paramamosain</name>
    <name type="common">Mud crab</name>
    <dbReference type="NCBI Taxonomy" id="85552"/>
    <lineage>
        <taxon>Eukaryota</taxon>
        <taxon>Metazoa</taxon>
        <taxon>Ecdysozoa</taxon>
        <taxon>Arthropoda</taxon>
        <taxon>Crustacea</taxon>
        <taxon>Multicrustacea</taxon>
        <taxon>Malacostraca</taxon>
        <taxon>Eumalacostraca</taxon>
        <taxon>Eucarida</taxon>
        <taxon>Decapoda</taxon>
        <taxon>Pleocyemata</taxon>
        <taxon>Brachyura</taxon>
        <taxon>Eubrachyura</taxon>
        <taxon>Portunoidea</taxon>
        <taxon>Portunidae</taxon>
        <taxon>Portuninae</taxon>
        <taxon>Scylla</taxon>
    </lineage>
</organism>
<gene>
    <name evidence="1" type="ORF">O3P69_008964</name>
</gene>
<sequence>MSSEIQSLVPVFECLAMNRSDARRCINMTSASHRVSGTQAAEGKHEAFSPLLGVAGSHGGWAGHGRNYSFLPPVTESPFPHRGQDHLPCPGLTLPADAWRGILATPALLGGPQCPHRAV</sequence>
<dbReference type="Proteomes" id="UP001487740">
    <property type="component" value="Unassembled WGS sequence"/>
</dbReference>
<dbReference type="EMBL" id="JARAKH010000027">
    <property type="protein sequence ID" value="KAK8389630.1"/>
    <property type="molecule type" value="Genomic_DNA"/>
</dbReference>
<dbReference type="AlphaFoldDB" id="A0AAW0TR38"/>
<evidence type="ECO:0000313" key="1">
    <source>
        <dbReference type="EMBL" id="KAK8389633.1"/>
    </source>
</evidence>
<reference evidence="1 2" key="1">
    <citation type="submission" date="2023-03" db="EMBL/GenBank/DDBJ databases">
        <title>High-quality genome of Scylla paramamosain provides insights in environmental adaptation.</title>
        <authorList>
            <person name="Zhang L."/>
        </authorList>
    </citation>
    <scope>NUCLEOTIDE SEQUENCE [LARGE SCALE GENOMIC DNA]</scope>
    <source>
        <strain evidence="1">LZ_2023a</strain>
        <tissue evidence="1">Muscle</tissue>
    </source>
</reference>